<reference evidence="2 3" key="1">
    <citation type="submission" date="2023-10" db="EMBL/GenBank/DDBJ databases">
        <authorList>
            <person name="Botero Cardona J."/>
        </authorList>
    </citation>
    <scope>NUCLEOTIDE SEQUENCE [LARGE SCALE GENOMIC DNA]</scope>
    <source>
        <strain evidence="2 3">R-55214</strain>
    </source>
</reference>
<comment type="caution">
    <text evidence="2">The sequence shown here is derived from an EMBL/GenBank/DDBJ whole genome shotgun (WGS) entry which is preliminary data.</text>
</comment>
<name>A0ABN9YU64_9LACO</name>
<keyword evidence="1" id="KW-1133">Transmembrane helix</keyword>
<sequence>MYWLINLPILFVISWVATTRLNQLKKITDKPKRKKLSLSFGALYISLGLIITFVSIIAHQSTWSTNGAFMVGFGIAVPLIIRKQQ</sequence>
<keyword evidence="1" id="KW-0472">Membrane</keyword>
<evidence type="ECO:0000256" key="1">
    <source>
        <dbReference type="SAM" id="Phobius"/>
    </source>
</evidence>
<keyword evidence="3" id="KW-1185">Reference proteome</keyword>
<keyword evidence="1" id="KW-0812">Transmembrane</keyword>
<organism evidence="2 3">
    <name type="scientific">Fructobacillus evanidus</name>
    <dbReference type="NCBI Taxonomy" id="3064281"/>
    <lineage>
        <taxon>Bacteria</taxon>
        <taxon>Bacillati</taxon>
        <taxon>Bacillota</taxon>
        <taxon>Bacilli</taxon>
        <taxon>Lactobacillales</taxon>
        <taxon>Lactobacillaceae</taxon>
        <taxon>Fructobacillus</taxon>
    </lineage>
</organism>
<dbReference type="RefSeq" id="WP_338343523.1">
    <property type="nucleotide sequence ID" value="NZ_CAUZLH010000004.1"/>
</dbReference>
<accession>A0ABN9YU64</accession>
<dbReference type="EMBL" id="CAUZMB010000003">
    <property type="protein sequence ID" value="CAK1239391.1"/>
    <property type="molecule type" value="Genomic_DNA"/>
</dbReference>
<evidence type="ECO:0000313" key="2">
    <source>
        <dbReference type="EMBL" id="CAK1239391.1"/>
    </source>
</evidence>
<proteinExistence type="predicted"/>
<feature type="transmembrane region" description="Helical" evidence="1">
    <location>
        <begin position="6"/>
        <end position="24"/>
    </location>
</feature>
<protein>
    <submittedName>
        <fullName evidence="2">Uncharacterized protein</fullName>
    </submittedName>
</protein>
<feature type="transmembrane region" description="Helical" evidence="1">
    <location>
        <begin position="36"/>
        <end position="57"/>
    </location>
</feature>
<gene>
    <name evidence="2" type="ORF">R55214_HHFBAMCI_00748</name>
</gene>
<feature type="transmembrane region" description="Helical" evidence="1">
    <location>
        <begin position="63"/>
        <end position="81"/>
    </location>
</feature>
<dbReference type="Proteomes" id="UP001314166">
    <property type="component" value="Unassembled WGS sequence"/>
</dbReference>
<evidence type="ECO:0000313" key="3">
    <source>
        <dbReference type="Proteomes" id="UP001314166"/>
    </source>
</evidence>